<evidence type="ECO:0000256" key="1">
    <source>
        <dbReference type="ARBA" id="ARBA00004651"/>
    </source>
</evidence>
<evidence type="ECO:0000256" key="7">
    <source>
        <dbReference type="SAM" id="Phobius"/>
    </source>
</evidence>
<comment type="subcellular location">
    <subcellularLocation>
        <location evidence="1">Cell membrane</location>
        <topology evidence="1">Multi-pass membrane protein</topology>
    </subcellularLocation>
</comment>
<evidence type="ECO:0000256" key="2">
    <source>
        <dbReference type="ARBA" id="ARBA00022475"/>
    </source>
</evidence>
<proteinExistence type="predicted"/>
<reference evidence="8 9" key="1">
    <citation type="submission" date="2024-09" db="EMBL/GenBank/DDBJ databases">
        <authorList>
            <person name="Sun Q."/>
            <person name="Mori K."/>
        </authorList>
    </citation>
    <scope>NUCLEOTIDE SEQUENCE [LARGE SCALE GENOMIC DNA]</scope>
    <source>
        <strain evidence="8 9">CCM 7609</strain>
    </source>
</reference>
<gene>
    <name evidence="8" type="ORF">ACFFIO_14940</name>
</gene>
<feature type="transmembrane region" description="Helical" evidence="7">
    <location>
        <begin position="89"/>
        <end position="107"/>
    </location>
</feature>
<name>A0ABV6F9P0_9MICC</name>
<evidence type="ECO:0000256" key="4">
    <source>
        <dbReference type="ARBA" id="ARBA00022989"/>
    </source>
</evidence>
<keyword evidence="5 7" id="KW-0472">Membrane</keyword>
<feature type="transmembrane region" description="Helical" evidence="7">
    <location>
        <begin position="55"/>
        <end position="77"/>
    </location>
</feature>
<feature type="transmembrane region" description="Helical" evidence="7">
    <location>
        <begin position="316"/>
        <end position="337"/>
    </location>
</feature>
<dbReference type="PANTHER" id="PTHR30482">
    <property type="entry name" value="HIGH-AFFINITY BRANCHED-CHAIN AMINO ACID TRANSPORT SYSTEM PERMEASE"/>
    <property type="match status" value="1"/>
</dbReference>
<dbReference type="PANTHER" id="PTHR30482:SF17">
    <property type="entry name" value="ABC TRANSPORTER ATP-BINDING PROTEIN"/>
    <property type="match status" value="1"/>
</dbReference>
<feature type="transmembrane region" description="Helical" evidence="7">
    <location>
        <begin position="192"/>
        <end position="212"/>
    </location>
</feature>
<evidence type="ECO:0000313" key="9">
    <source>
        <dbReference type="Proteomes" id="UP001589766"/>
    </source>
</evidence>
<dbReference type="Pfam" id="PF02653">
    <property type="entry name" value="BPD_transp_2"/>
    <property type="match status" value="1"/>
</dbReference>
<keyword evidence="3 7" id="KW-0812">Transmembrane</keyword>
<accession>A0ABV6F9P0</accession>
<protein>
    <submittedName>
        <fullName evidence="8">Branched-chain amino acid ABC transporter permease</fullName>
    </submittedName>
</protein>
<sequence length="356" mass="37749">MVIDVDTGTAEGNGPPHQQRPVKGRGGRPVLWVTVGTLVVLLAGLAMPLVLTNRYYMSLMVGAAILSLHALAVGFLARHLGLISLGHTAFFGGAAYCVGIAMTHWGWSPLGAAVFGLVVATVAAIPMGALIMRSSGMVFLMLTLALGQALYTISIQPVSRDITGAHDGLQLQAAQDAMFLGIEFGGLLRPDVFWPLAWVALVVTVYLLWLLARSRFGVLLEGIRENEERMRFSGIQTFWPRLLAFTISGAVAAVGGVLFALNGQYVSPELLSFLEAGDALVSAIIGGLGVLLGPILGAFIYTFGHSFLNFGGNLQLFMGALLVIVLVFFPGGLGGLIRSQVAKRRKNKKSSQEDSA</sequence>
<evidence type="ECO:0000256" key="3">
    <source>
        <dbReference type="ARBA" id="ARBA00022692"/>
    </source>
</evidence>
<dbReference type="CDD" id="cd06581">
    <property type="entry name" value="TM_PBP1_LivM_like"/>
    <property type="match status" value="1"/>
</dbReference>
<evidence type="ECO:0000256" key="6">
    <source>
        <dbReference type="SAM" id="MobiDB-lite"/>
    </source>
</evidence>
<keyword evidence="4 7" id="KW-1133">Transmembrane helix</keyword>
<feature type="transmembrane region" description="Helical" evidence="7">
    <location>
        <begin position="281"/>
        <end position="304"/>
    </location>
</feature>
<comment type="caution">
    <text evidence="8">The sequence shown here is derived from an EMBL/GenBank/DDBJ whole genome shotgun (WGS) entry which is preliminary data.</text>
</comment>
<feature type="transmembrane region" description="Helical" evidence="7">
    <location>
        <begin position="113"/>
        <end position="131"/>
    </location>
</feature>
<evidence type="ECO:0000313" key="8">
    <source>
        <dbReference type="EMBL" id="MFC0249800.1"/>
    </source>
</evidence>
<dbReference type="EMBL" id="JBHLWH010000042">
    <property type="protein sequence ID" value="MFC0249800.1"/>
    <property type="molecule type" value="Genomic_DNA"/>
</dbReference>
<keyword evidence="9" id="KW-1185">Reference proteome</keyword>
<feature type="transmembrane region" description="Helical" evidence="7">
    <location>
        <begin position="30"/>
        <end position="49"/>
    </location>
</feature>
<dbReference type="InterPro" id="IPR001851">
    <property type="entry name" value="ABC_transp_permease"/>
</dbReference>
<organism evidence="8 9">
    <name type="scientific">Citricoccus parietis</name>
    <dbReference type="NCBI Taxonomy" id="592307"/>
    <lineage>
        <taxon>Bacteria</taxon>
        <taxon>Bacillati</taxon>
        <taxon>Actinomycetota</taxon>
        <taxon>Actinomycetes</taxon>
        <taxon>Micrococcales</taxon>
        <taxon>Micrococcaceae</taxon>
        <taxon>Citricoccus</taxon>
    </lineage>
</organism>
<feature type="transmembrane region" description="Helical" evidence="7">
    <location>
        <begin position="138"/>
        <end position="158"/>
    </location>
</feature>
<feature type="transmembrane region" description="Helical" evidence="7">
    <location>
        <begin position="238"/>
        <end position="261"/>
    </location>
</feature>
<evidence type="ECO:0000256" key="5">
    <source>
        <dbReference type="ARBA" id="ARBA00023136"/>
    </source>
</evidence>
<dbReference type="InterPro" id="IPR043428">
    <property type="entry name" value="LivM-like"/>
</dbReference>
<dbReference type="RefSeq" id="WP_378043026.1">
    <property type="nucleotide sequence ID" value="NZ_JBHLWH010000042.1"/>
</dbReference>
<feature type="region of interest" description="Disordered" evidence="6">
    <location>
        <begin position="1"/>
        <end position="25"/>
    </location>
</feature>
<dbReference type="Proteomes" id="UP001589766">
    <property type="component" value="Unassembled WGS sequence"/>
</dbReference>
<keyword evidence="2" id="KW-1003">Cell membrane</keyword>